<comment type="caution">
    <text evidence="9">The sequence shown here is derived from an EMBL/GenBank/DDBJ whole genome shotgun (WGS) entry which is preliminary data.</text>
</comment>
<evidence type="ECO:0000256" key="2">
    <source>
        <dbReference type="ARBA" id="ARBA00012438"/>
    </source>
</evidence>
<dbReference type="InterPro" id="IPR035965">
    <property type="entry name" value="PAS-like_dom_sf"/>
</dbReference>
<dbReference type="SUPFAM" id="SSF55785">
    <property type="entry name" value="PYP-like sensor domain (PAS domain)"/>
    <property type="match status" value="1"/>
</dbReference>
<dbReference type="AlphaFoldDB" id="A0A7I9YXN6"/>
<sequence length="227" mass="25172">MPSLERDRCPDSESVNGHDTVSGTGEYIVRVPADSMRKKHRWSPAGRFRYLSRIDRWEWSDEVAKMHGYQPGSVTPTTALLLSHKHPDDMPSVLDLIKEVRRHGTAFSSRHRIIDTSGCVHVVVMVGDRIVDKDGVPAGIAGFYVDETQQYQADVQARTTEAVQEITARKAVINQALGIMMGRYGVGADIAFQLLTRISQDSNTKLRVVAERLVAETSGGTPPPDFE</sequence>
<dbReference type="PROSITE" id="PS50921">
    <property type="entry name" value="ANTAR"/>
    <property type="match status" value="1"/>
</dbReference>
<dbReference type="InterPro" id="IPR052162">
    <property type="entry name" value="Sensor_kinase/Photoreceptor"/>
</dbReference>
<feature type="region of interest" description="Disordered" evidence="6">
    <location>
        <begin position="1"/>
        <end position="23"/>
    </location>
</feature>
<dbReference type="InterPro" id="IPR005561">
    <property type="entry name" value="ANTAR"/>
</dbReference>
<accession>A0A7I9YXN6</accession>
<dbReference type="PANTHER" id="PTHR43304">
    <property type="entry name" value="PHYTOCHROME-LIKE PROTEIN CPH1"/>
    <property type="match status" value="1"/>
</dbReference>
<evidence type="ECO:0000256" key="3">
    <source>
        <dbReference type="ARBA" id="ARBA00022553"/>
    </source>
</evidence>
<dbReference type="Gene3D" id="1.10.10.10">
    <property type="entry name" value="Winged helix-like DNA-binding domain superfamily/Winged helix DNA-binding domain"/>
    <property type="match status" value="1"/>
</dbReference>
<keyword evidence="5" id="KW-0418">Kinase</keyword>
<name>A0A7I9YXN6_MYCBU</name>
<keyword evidence="3" id="KW-0597">Phosphoprotein</keyword>
<evidence type="ECO:0000313" key="10">
    <source>
        <dbReference type="Proteomes" id="UP000465360"/>
    </source>
</evidence>
<feature type="compositionally biased region" description="Basic and acidic residues" evidence="6">
    <location>
        <begin position="1"/>
        <end position="11"/>
    </location>
</feature>
<dbReference type="Pfam" id="PF08447">
    <property type="entry name" value="PAS_3"/>
    <property type="match status" value="1"/>
</dbReference>
<reference evidence="9 10" key="1">
    <citation type="journal article" date="2019" name="Emerg. Microbes Infect.">
        <title>Comprehensive subspecies identification of 175 nontuberculous mycobacteria species based on 7547 genomic profiles.</title>
        <authorList>
            <person name="Matsumoto Y."/>
            <person name="Kinjo T."/>
            <person name="Motooka D."/>
            <person name="Nabeya D."/>
            <person name="Jung N."/>
            <person name="Uechi K."/>
            <person name="Horii T."/>
            <person name="Iida T."/>
            <person name="Fujita J."/>
            <person name="Nakamura S."/>
        </authorList>
    </citation>
    <scope>NUCLEOTIDE SEQUENCE [LARGE SCALE GENOMIC DNA]</scope>
    <source>
        <strain evidence="9 10">JCM 30725</strain>
    </source>
</reference>
<gene>
    <name evidence="9" type="ORF">MBOU_53480</name>
</gene>
<comment type="catalytic activity">
    <reaction evidence="1">
        <text>ATP + protein L-histidine = ADP + protein N-phospho-L-histidine.</text>
        <dbReference type="EC" id="2.7.13.3"/>
    </reaction>
</comment>
<dbReference type="Pfam" id="PF03861">
    <property type="entry name" value="ANTAR"/>
    <property type="match status" value="1"/>
</dbReference>
<dbReference type="InterPro" id="IPR000014">
    <property type="entry name" value="PAS"/>
</dbReference>
<feature type="domain" description="PAS" evidence="7">
    <location>
        <begin position="59"/>
        <end position="104"/>
    </location>
</feature>
<evidence type="ECO:0000256" key="5">
    <source>
        <dbReference type="ARBA" id="ARBA00022777"/>
    </source>
</evidence>
<dbReference type="Gene3D" id="3.30.450.20">
    <property type="entry name" value="PAS domain"/>
    <property type="match status" value="1"/>
</dbReference>
<proteinExistence type="predicted"/>
<evidence type="ECO:0000259" key="8">
    <source>
        <dbReference type="PROSITE" id="PS50921"/>
    </source>
</evidence>
<dbReference type="InterPro" id="IPR013655">
    <property type="entry name" value="PAS_fold_3"/>
</dbReference>
<keyword evidence="10" id="KW-1185">Reference proteome</keyword>
<dbReference type="PROSITE" id="PS50112">
    <property type="entry name" value="PAS"/>
    <property type="match status" value="1"/>
</dbReference>
<dbReference type="PANTHER" id="PTHR43304:SF1">
    <property type="entry name" value="PAC DOMAIN-CONTAINING PROTEIN"/>
    <property type="match status" value="1"/>
</dbReference>
<feature type="compositionally biased region" description="Polar residues" evidence="6">
    <location>
        <begin position="13"/>
        <end position="23"/>
    </location>
</feature>
<dbReference type="GO" id="GO:0004673">
    <property type="term" value="F:protein histidine kinase activity"/>
    <property type="evidence" value="ECO:0007669"/>
    <property type="project" value="UniProtKB-EC"/>
</dbReference>
<evidence type="ECO:0000256" key="6">
    <source>
        <dbReference type="SAM" id="MobiDB-lite"/>
    </source>
</evidence>
<dbReference type="InterPro" id="IPR036388">
    <property type="entry name" value="WH-like_DNA-bd_sf"/>
</dbReference>
<dbReference type="EC" id="2.7.13.3" evidence="2"/>
<evidence type="ECO:0000259" key="7">
    <source>
        <dbReference type="PROSITE" id="PS50112"/>
    </source>
</evidence>
<dbReference type="Proteomes" id="UP000465360">
    <property type="component" value="Unassembled WGS sequence"/>
</dbReference>
<evidence type="ECO:0000256" key="4">
    <source>
        <dbReference type="ARBA" id="ARBA00022679"/>
    </source>
</evidence>
<dbReference type="EMBL" id="BLKZ01000002">
    <property type="protein sequence ID" value="GFG93306.1"/>
    <property type="molecule type" value="Genomic_DNA"/>
</dbReference>
<protein>
    <recommendedName>
        <fullName evidence="2">histidine kinase</fullName>
        <ecNumber evidence="2">2.7.13.3</ecNumber>
    </recommendedName>
</protein>
<evidence type="ECO:0000313" key="9">
    <source>
        <dbReference type="EMBL" id="GFG93306.1"/>
    </source>
</evidence>
<evidence type="ECO:0000256" key="1">
    <source>
        <dbReference type="ARBA" id="ARBA00000085"/>
    </source>
</evidence>
<keyword evidence="4" id="KW-0808">Transferase</keyword>
<feature type="domain" description="ANTAR" evidence="8">
    <location>
        <begin position="153"/>
        <end position="214"/>
    </location>
</feature>
<dbReference type="SMART" id="SM01012">
    <property type="entry name" value="ANTAR"/>
    <property type="match status" value="1"/>
</dbReference>
<dbReference type="GO" id="GO:0003723">
    <property type="term" value="F:RNA binding"/>
    <property type="evidence" value="ECO:0007669"/>
    <property type="project" value="InterPro"/>
</dbReference>
<dbReference type="InterPro" id="IPR011006">
    <property type="entry name" value="CheY-like_superfamily"/>
</dbReference>
<organism evidence="9 10">
    <name type="scientific">Mycobacterium bourgelatii</name>
    <dbReference type="NCBI Taxonomy" id="1273442"/>
    <lineage>
        <taxon>Bacteria</taxon>
        <taxon>Bacillati</taxon>
        <taxon>Actinomycetota</taxon>
        <taxon>Actinomycetes</taxon>
        <taxon>Mycobacteriales</taxon>
        <taxon>Mycobacteriaceae</taxon>
        <taxon>Mycobacterium</taxon>
    </lineage>
</organism>
<dbReference type="SUPFAM" id="SSF52172">
    <property type="entry name" value="CheY-like"/>
    <property type="match status" value="1"/>
</dbReference>